<evidence type="ECO:0000313" key="3">
    <source>
        <dbReference type="Proteomes" id="UP000803844"/>
    </source>
</evidence>
<dbReference type="PANTHER" id="PTHR44942">
    <property type="entry name" value="METHYLTRANSF_11 DOMAIN-CONTAINING PROTEIN"/>
    <property type="match status" value="1"/>
</dbReference>
<dbReference type="EMBL" id="MU032350">
    <property type="protein sequence ID" value="KAF3762337.1"/>
    <property type="molecule type" value="Genomic_DNA"/>
</dbReference>
<sequence length="315" mass="33856">MSSTTVSAPLDPTFRNYTPEQAAAYARGRGESATDVIQETLAFHLAGGGSLEMALDVGCGTGQAARVLAPHFSRVVGVDPGAQMVEQARQAAGETRSGEPVEFEVLAAEELASSRIVQPGSVDLLTSAMAAHWFRMDEFWRQAARMVKPGGTVALWTHASLFCHPSTPNAAAVQEALSHLEDSILGPFEGPALHLSRTMYDTLPLPWSIEPPVAAFSAGNFVRKEWNRGGKLEDGAVDFFAGGREQSLDELAQGLDTASMVTRWRQAHPDCVGTEEDCVRVTVRRIAEVVGKDQADIRLKLGSATALLLFRRGPD</sequence>
<protein>
    <recommendedName>
        <fullName evidence="1">Methyltransferase type 11 domain-containing protein</fullName>
    </recommendedName>
</protein>
<dbReference type="PANTHER" id="PTHR44942:SF10">
    <property type="entry name" value="METHYLTRANSFERASE TYPE 11 DOMAIN-CONTAINING PROTEIN"/>
    <property type="match status" value="1"/>
</dbReference>
<gene>
    <name evidence="2" type="ORF">M406DRAFT_72349</name>
</gene>
<dbReference type="Proteomes" id="UP000803844">
    <property type="component" value="Unassembled WGS sequence"/>
</dbReference>
<dbReference type="InterPro" id="IPR051052">
    <property type="entry name" value="Diverse_substrate_MTase"/>
</dbReference>
<comment type="caution">
    <text evidence="2">The sequence shown here is derived from an EMBL/GenBank/DDBJ whole genome shotgun (WGS) entry which is preliminary data.</text>
</comment>
<dbReference type="OrthoDB" id="10027013at2759"/>
<dbReference type="RefSeq" id="XP_040773316.1">
    <property type="nucleotide sequence ID" value="XM_040925541.1"/>
</dbReference>
<dbReference type="InterPro" id="IPR029063">
    <property type="entry name" value="SAM-dependent_MTases_sf"/>
</dbReference>
<keyword evidence="3" id="KW-1185">Reference proteome</keyword>
<dbReference type="AlphaFoldDB" id="A0A9P4XW12"/>
<dbReference type="GO" id="GO:0008757">
    <property type="term" value="F:S-adenosylmethionine-dependent methyltransferase activity"/>
    <property type="evidence" value="ECO:0007669"/>
    <property type="project" value="InterPro"/>
</dbReference>
<evidence type="ECO:0000259" key="1">
    <source>
        <dbReference type="Pfam" id="PF08241"/>
    </source>
</evidence>
<evidence type="ECO:0000313" key="2">
    <source>
        <dbReference type="EMBL" id="KAF3762337.1"/>
    </source>
</evidence>
<name>A0A9P4XW12_CRYP1</name>
<organism evidence="2 3">
    <name type="scientific">Cryphonectria parasitica (strain ATCC 38755 / EP155)</name>
    <dbReference type="NCBI Taxonomy" id="660469"/>
    <lineage>
        <taxon>Eukaryota</taxon>
        <taxon>Fungi</taxon>
        <taxon>Dikarya</taxon>
        <taxon>Ascomycota</taxon>
        <taxon>Pezizomycotina</taxon>
        <taxon>Sordariomycetes</taxon>
        <taxon>Sordariomycetidae</taxon>
        <taxon>Diaporthales</taxon>
        <taxon>Cryphonectriaceae</taxon>
        <taxon>Cryphonectria-Endothia species complex</taxon>
        <taxon>Cryphonectria</taxon>
    </lineage>
</organism>
<feature type="domain" description="Methyltransferase type 11" evidence="1">
    <location>
        <begin position="55"/>
        <end position="154"/>
    </location>
</feature>
<proteinExistence type="predicted"/>
<dbReference type="GeneID" id="63842670"/>
<dbReference type="InterPro" id="IPR013216">
    <property type="entry name" value="Methyltransf_11"/>
</dbReference>
<reference evidence="2" key="1">
    <citation type="journal article" date="2020" name="Phytopathology">
        <title>Genome sequence of the chestnut blight fungus Cryphonectria parasitica EP155: A fundamental resource for an archetypical invasive plant pathogen.</title>
        <authorList>
            <person name="Crouch J.A."/>
            <person name="Dawe A."/>
            <person name="Aerts A."/>
            <person name="Barry K."/>
            <person name="Churchill A.C.L."/>
            <person name="Grimwood J."/>
            <person name="Hillman B."/>
            <person name="Milgroom M.G."/>
            <person name="Pangilinan J."/>
            <person name="Smith M."/>
            <person name="Salamov A."/>
            <person name="Schmutz J."/>
            <person name="Yadav J."/>
            <person name="Grigoriev I.V."/>
            <person name="Nuss D."/>
        </authorList>
    </citation>
    <scope>NUCLEOTIDE SEQUENCE</scope>
    <source>
        <strain evidence="2">EP155</strain>
    </source>
</reference>
<dbReference type="Pfam" id="PF08241">
    <property type="entry name" value="Methyltransf_11"/>
    <property type="match status" value="1"/>
</dbReference>
<dbReference type="Gene3D" id="3.40.50.150">
    <property type="entry name" value="Vaccinia Virus protein VP39"/>
    <property type="match status" value="1"/>
</dbReference>
<dbReference type="CDD" id="cd02440">
    <property type="entry name" value="AdoMet_MTases"/>
    <property type="match status" value="1"/>
</dbReference>
<accession>A0A9P4XW12</accession>
<dbReference type="SUPFAM" id="SSF53335">
    <property type="entry name" value="S-adenosyl-L-methionine-dependent methyltransferases"/>
    <property type="match status" value="1"/>
</dbReference>